<reference evidence="1" key="1">
    <citation type="submission" date="2020-12" db="EMBL/GenBank/DDBJ databases">
        <title>Pontibaca salina gen. nov., sp. nov., isolated from marine sediment.</title>
        <authorList>
            <person name="Bo J."/>
            <person name="Wang S."/>
            <person name="Song X."/>
            <person name="Du Z."/>
        </authorList>
    </citation>
    <scope>NUCLEOTIDE SEQUENCE</scope>
    <source>
        <strain evidence="1">S1109L</strain>
    </source>
</reference>
<dbReference type="InterPro" id="IPR027417">
    <property type="entry name" value="P-loop_NTPase"/>
</dbReference>
<evidence type="ECO:0000313" key="2">
    <source>
        <dbReference type="Proteomes" id="UP000613255"/>
    </source>
</evidence>
<name>A0A934LZ53_9RHOB</name>
<protein>
    <submittedName>
        <fullName evidence="1">Uncharacterized protein</fullName>
    </submittedName>
</protein>
<dbReference type="AlphaFoldDB" id="A0A934LZ53"/>
<sequence length="317" mass="35640">MKPKLILHIGTFKTASGTLQSLLAAQREQLLAKGFLYADTSRPPHSDKPSHSSLVWATVSGAAAFDIEYHTILDEFRNSGASTLILSEEGFSNLREGHALMGRYKDDFDVEVVCYLRRQDYYAESLWNQFSREGKVKQGIQPFIRQPRIRNRFDYLSLLEFWQTVGVVHAYSFEDVVASDGIVADFARVSGIPLEGGEVRKNVSPSMEFAAVLAAANRYVRVHVPKVRQHIEKELGKNTRKQALGSRLRRELLDEFADHNLRLAEQYGVRFSVAMPDEPVEPLRIAGPKRLARFADILGIPPGTEFGKAAQIRPANQ</sequence>
<comment type="caution">
    <text evidence="1">The sequence shown here is derived from an EMBL/GenBank/DDBJ whole genome shotgun (WGS) entry which is preliminary data.</text>
</comment>
<gene>
    <name evidence="1" type="ORF">JAO82_00270</name>
</gene>
<dbReference type="Proteomes" id="UP000613255">
    <property type="component" value="Unassembled WGS sequence"/>
</dbReference>
<evidence type="ECO:0000313" key="1">
    <source>
        <dbReference type="EMBL" id="MBI6628303.1"/>
    </source>
</evidence>
<dbReference type="SUPFAM" id="SSF52540">
    <property type="entry name" value="P-loop containing nucleoside triphosphate hydrolases"/>
    <property type="match status" value="1"/>
</dbReference>
<organism evidence="1 2">
    <name type="scientific">Pontibaca salina</name>
    <dbReference type="NCBI Taxonomy" id="2795731"/>
    <lineage>
        <taxon>Bacteria</taxon>
        <taxon>Pseudomonadati</taxon>
        <taxon>Pseudomonadota</taxon>
        <taxon>Alphaproteobacteria</taxon>
        <taxon>Rhodobacterales</taxon>
        <taxon>Roseobacteraceae</taxon>
        <taxon>Pontibaca</taxon>
    </lineage>
</organism>
<accession>A0A934LZ53</accession>
<dbReference type="EMBL" id="JAEIJD010000001">
    <property type="protein sequence ID" value="MBI6628303.1"/>
    <property type="molecule type" value="Genomic_DNA"/>
</dbReference>
<dbReference type="RefSeq" id="WP_198684337.1">
    <property type="nucleotide sequence ID" value="NZ_JAEIJD010000001.1"/>
</dbReference>
<keyword evidence="2" id="KW-1185">Reference proteome</keyword>
<proteinExistence type="predicted"/>